<organism evidence="2 3">
    <name type="scientific">Lelliottia amnigena</name>
    <name type="common">Enterobacter amnigenus</name>
    <dbReference type="NCBI Taxonomy" id="61646"/>
    <lineage>
        <taxon>Bacteria</taxon>
        <taxon>Pseudomonadati</taxon>
        <taxon>Pseudomonadota</taxon>
        <taxon>Gammaproteobacteria</taxon>
        <taxon>Enterobacterales</taxon>
        <taxon>Enterobacteriaceae</taxon>
        <taxon>Lelliottia</taxon>
    </lineage>
</organism>
<dbReference type="PANTHER" id="PTHR34413:SF2">
    <property type="entry name" value="PROPHAGE TAIL FIBER ASSEMBLY PROTEIN HOMOLOG TFAE-RELATED"/>
    <property type="match status" value="1"/>
</dbReference>
<gene>
    <name evidence="2" type="ORF">I7V27_13420</name>
</gene>
<evidence type="ECO:0000313" key="3">
    <source>
        <dbReference type="Proteomes" id="UP000653275"/>
    </source>
</evidence>
<feature type="domain" description="Phage tail fibre protein N-terminal" evidence="1">
    <location>
        <begin position="5"/>
        <end position="145"/>
    </location>
</feature>
<name>A0AAP2AE07_LELAM</name>
<dbReference type="Proteomes" id="UP000653275">
    <property type="component" value="Unassembled WGS sequence"/>
</dbReference>
<sequence>MTAGLILTQAGADEIEAAYQAGSVVSIVAAAFGDGGGAPVVVSPSATALVGRFGEVPLSAGETVEGMIGGMAIIPCADYPGRVVREFGLESESGTLIAYGAYPDTYLPGQSDSVIKELIVKFVMPLVHAQSVTLVVDPSIAILTQENGDKRYYRRSLRLQEVQDEGAAAQQELRENIGCGTAATKDWGYLSGKLLPHGAYGIGNYTPLPGPPTEGGNTLESMAMYTGFYAHKGGYNTQGYGYGMPSELADGEDYAVIAVKASAQTNMVFGLVWADDGLWFDTLDQGMAGRKKWARVFSDRHPPSAAQTGALPIGGGRLTGNLEIYAPAPILQLTESDTGKEYFLVVDGGNIRLDEDGTSGNNVWSWTSATNTLSVNGKIVPSDYGNFDTRYQAKGDYTPAGQAYTKAESDARYVTGIRQGTEGGFVIESNLKKVAPDGSYVMGYYYEGDKPSGDTMYYRALQVKINNVWMNTGYNTALLSAPESVRAIPKAGLSSLSALTPCRVEVASDAGPEIIEGIADYVDENGYLWSVASRALAGSIFIGVDDAGIIRQIDSDATMLRPDGLSVYGLDALPDGCTIDGKWIFDGNDVTPAPVNYAAEAEKLKARLMRDAEAIIAPLQRAVKHGLATDAEKQLLEEWEVYTVLLSRVDMSKAPDIEWPPVPA</sequence>
<dbReference type="Pfam" id="PF02413">
    <property type="entry name" value="Caudo_TAP"/>
    <property type="match status" value="1"/>
</dbReference>
<dbReference type="PANTHER" id="PTHR34413">
    <property type="entry name" value="PROPHAGE TAIL FIBER ASSEMBLY PROTEIN HOMOLOG TFAE-RELATED-RELATED"/>
    <property type="match status" value="1"/>
</dbReference>
<reference evidence="2" key="1">
    <citation type="submission" date="2020-12" db="EMBL/GenBank/DDBJ databases">
        <title>Draft genome sequence of Enterobacter spp., Lelliottia spp. and Serratia spp. isolated from drinking water reservoirs and lakes.</title>
        <authorList>
            <person name="Reitter C."/>
            <person name="Neuhaus K."/>
            <person name="Huegler M."/>
        </authorList>
    </citation>
    <scope>NUCLEOTIDE SEQUENCE</scope>
    <source>
        <strain evidence="2">TZW15</strain>
    </source>
</reference>
<comment type="caution">
    <text evidence="2">The sequence shown here is derived from an EMBL/GenBank/DDBJ whole genome shotgun (WGS) entry which is preliminary data.</text>
</comment>
<dbReference type="InterPro" id="IPR022225">
    <property type="entry name" value="Phage_tail_fibre_N"/>
</dbReference>
<dbReference type="AlphaFoldDB" id="A0AAP2AE07"/>
<proteinExistence type="predicted"/>
<accession>A0AAP2AE07</accession>
<evidence type="ECO:0000313" key="2">
    <source>
        <dbReference type="EMBL" id="MBL5935438.1"/>
    </source>
</evidence>
<dbReference type="Pfam" id="PF12571">
    <property type="entry name" value="Phage_tail_fib"/>
    <property type="match status" value="1"/>
</dbReference>
<dbReference type="RefSeq" id="WP_202665940.1">
    <property type="nucleotide sequence ID" value="NZ_JAENMR010000006.1"/>
</dbReference>
<evidence type="ECO:0000259" key="1">
    <source>
        <dbReference type="Pfam" id="PF12571"/>
    </source>
</evidence>
<dbReference type="EMBL" id="JAENMS010000006">
    <property type="protein sequence ID" value="MBL5935438.1"/>
    <property type="molecule type" value="Genomic_DNA"/>
</dbReference>
<protein>
    <submittedName>
        <fullName evidence="2">Tail fiber assembly protein</fullName>
    </submittedName>
</protein>
<dbReference type="InterPro" id="IPR051220">
    <property type="entry name" value="TFA_Chaperone"/>
</dbReference>
<dbReference type="InterPro" id="IPR003458">
    <property type="entry name" value="Phage_T4_Gp38_tail_assem"/>
</dbReference>